<dbReference type="SUPFAM" id="SSF51445">
    <property type="entry name" value="(Trans)glycosidases"/>
    <property type="match status" value="1"/>
</dbReference>
<reference evidence="5 6" key="1">
    <citation type="journal article" date="2016" name="G3 (Bethesda)">
        <title>First Draft Assembly and Annotation of the Genome of a California Endemic Oak Quercus lobata Nee (Fagaceae).</title>
        <authorList>
            <person name="Sork V.L."/>
            <person name="Fitz-Gibbon S.T."/>
            <person name="Puiu D."/>
            <person name="Crepeau M."/>
            <person name="Gugger P.F."/>
            <person name="Sherman R."/>
            <person name="Stevens K."/>
            <person name="Langley C.H."/>
            <person name="Pellegrini M."/>
            <person name="Salzberg S.L."/>
        </authorList>
    </citation>
    <scope>NUCLEOTIDE SEQUENCE [LARGE SCALE GENOMIC DNA]</scope>
    <source>
        <strain evidence="5 6">cv. SW786</strain>
    </source>
</reference>
<accession>A0A7N2R299</accession>
<evidence type="ECO:0008006" key="7">
    <source>
        <dbReference type="Google" id="ProtNLM"/>
    </source>
</evidence>
<evidence type="ECO:0000256" key="1">
    <source>
        <dbReference type="ARBA" id="ARBA00010838"/>
    </source>
</evidence>
<feature type="chain" id="PRO_5029687041" description="Beta-glucosidase" evidence="4">
    <location>
        <begin position="26"/>
        <end position="196"/>
    </location>
</feature>
<name>A0A7N2R299_QUELO</name>
<sequence length="196" mass="21182">MALQVQGPFLFFLLALACLSACTECAKLSHYSMPFNRSSFPTGFIFGAGSAAYQSEGAAHTDGRGPSTWDIFTKKHPGPFALRGTKDPSRGEPRPKPYTAEHQTVFVVQPRTTRSSADPKPHQKKKGKPGIGPNLKENLRISGKATLIAVQCAAPDRAVLFSFIDHPQQFRDGTDGTSVSPVKIDPTRGRRTANAS</sequence>
<dbReference type="Gramene" id="QL04p004261:mrna">
    <property type="protein sequence ID" value="QL04p004261:mrna"/>
    <property type="gene ID" value="QL04p004261"/>
</dbReference>
<dbReference type="InterPro" id="IPR033132">
    <property type="entry name" value="GH_1_N_CS"/>
</dbReference>
<evidence type="ECO:0000256" key="4">
    <source>
        <dbReference type="SAM" id="SignalP"/>
    </source>
</evidence>
<dbReference type="Proteomes" id="UP000594261">
    <property type="component" value="Chromosome 4"/>
</dbReference>
<dbReference type="PROSITE" id="PS00653">
    <property type="entry name" value="GLYCOSYL_HYDROL_F1_2"/>
    <property type="match status" value="1"/>
</dbReference>
<keyword evidence="4" id="KW-0732">Signal</keyword>
<dbReference type="EMBL" id="LRBV02000004">
    <property type="status" value="NOT_ANNOTATED_CDS"/>
    <property type="molecule type" value="Genomic_DNA"/>
</dbReference>
<keyword evidence="6" id="KW-1185">Reference proteome</keyword>
<evidence type="ECO:0000256" key="2">
    <source>
        <dbReference type="ARBA" id="ARBA00022801"/>
    </source>
</evidence>
<evidence type="ECO:0000256" key="3">
    <source>
        <dbReference type="SAM" id="MobiDB-lite"/>
    </source>
</evidence>
<keyword evidence="2" id="KW-0378">Hydrolase</keyword>
<dbReference type="EnsemblPlants" id="QL04p004261:mrna">
    <property type="protein sequence ID" value="QL04p004261:mrna"/>
    <property type="gene ID" value="QL04p004261"/>
</dbReference>
<dbReference type="InterPro" id="IPR017853">
    <property type="entry name" value="GH"/>
</dbReference>
<evidence type="ECO:0000313" key="5">
    <source>
        <dbReference type="EnsemblPlants" id="QL04p004261:mrna"/>
    </source>
</evidence>
<dbReference type="GO" id="GO:0004553">
    <property type="term" value="F:hydrolase activity, hydrolyzing O-glycosyl compounds"/>
    <property type="evidence" value="ECO:0007669"/>
    <property type="project" value="InterPro"/>
</dbReference>
<dbReference type="Pfam" id="PF00232">
    <property type="entry name" value="Glyco_hydro_1"/>
    <property type="match status" value="1"/>
</dbReference>
<feature type="compositionally biased region" description="Basic and acidic residues" evidence="3">
    <location>
        <begin position="84"/>
        <end position="95"/>
    </location>
</feature>
<comment type="similarity">
    <text evidence="1">Belongs to the glycosyl hydrolase 1 family.</text>
</comment>
<proteinExistence type="inferred from homology"/>
<feature type="region of interest" description="Disordered" evidence="3">
    <location>
        <begin position="168"/>
        <end position="196"/>
    </location>
</feature>
<dbReference type="InParanoid" id="A0A7N2R299"/>
<feature type="region of interest" description="Disordered" evidence="3">
    <location>
        <begin position="76"/>
        <end position="137"/>
    </location>
</feature>
<dbReference type="AlphaFoldDB" id="A0A7N2R299"/>
<organism evidence="5 6">
    <name type="scientific">Quercus lobata</name>
    <name type="common">Valley oak</name>
    <dbReference type="NCBI Taxonomy" id="97700"/>
    <lineage>
        <taxon>Eukaryota</taxon>
        <taxon>Viridiplantae</taxon>
        <taxon>Streptophyta</taxon>
        <taxon>Embryophyta</taxon>
        <taxon>Tracheophyta</taxon>
        <taxon>Spermatophyta</taxon>
        <taxon>Magnoliopsida</taxon>
        <taxon>eudicotyledons</taxon>
        <taxon>Gunneridae</taxon>
        <taxon>Pentapetalae</taxon>
        <taxon>rosids</taxon>
        <taxon>fabids</taxon>
        <taxon>Fagales</taxon>
        <taxon>Fagaceae</taxon>
        <taxon>Quercus</taxon>
    </lineage>
</organism>
<evidence type="ECO:0000313" key="6">
    <source>
        <dbReference type="Proteomes" id="UP000594261"/>
    </source>
</evidence>
<dbReference type="Gene3D" id="3.20.20.80">
    <property type="entry name" value="Glycosidases"/>
    <property type="match status" value="1"/>
</dbReference>
<reference evidence="5" key="2">
    <citation type="submission" date="2021-01" db="UniProtKB">
        <authorList>
            <consortium name="EnsemblPlants"/>
        </authorList>
    </citation>
    <scope>IDENTIFICATION</scope>
</reference>
<dbReference type="InterPro" id="IPR001360">
    <property type="entry name" value="Glyco_hydro_1"/>
</dbReference>
<dbReference type="GO" id="GO:0005975">
    <property type="term" value="P:carbohydrate metabolic process"/>
    <property type="evidence" value="ECO:0007669"/>
    <property type="project" value="InterPro"/>
</dbReference>
<protein>
    <recommendedName>
        <fullName evidence="7">Beta-glucosidase</fullName>
    </recommendedName>
</protein>
<feature type="signal peptide" evidence="4">
    <location>
        <begin position="1"/>
        <end position="25"/>
    </location>
</feature>